<dbReference type="RefSeq" id="WP_140872797.1">
    <property type="nucleotide sequence ID" value="NZ_RCZK01000023.1"/>
</dbReference>
<dbReference type="OrthoDB" id="9771237at2"/>
<sequence>MSDDVILETAASWHVRQGADDMDWLAFEAWLEADPRHRGAFDDVAMLDFDIDHHRDRLRQVQSSIAPVDRAQRWWRPLLLASGAVAAVGVVTVVARQPDSSEPRATGIASSYQATATSRDVRVAGAGITLAPGSGIKVHDDDAPRIALTGRAVFAVRHDPARTLTVRAAGYAIRDVGTRFEVVAGAGTIRVRVAEGELAIHAVAADHGEVRVRAGQMATGLADGTITMAASTTAALDGWRNGPLVYDAMPLGLVIADVARATGRPVRADSAVAQRPFSGVLAQGDSAAMIDTLATLAGLEARRRGETIYLGDRVRR</sequence>
<dbReference type="GO" id="GO:0016989">
    <property type="term" value="F:sigma factor antagonist activity"/>
    <property type="evidence" value="ECO:0007669"/>
    <property type="project" value="TreeGrafter"/>
</dbReference>
<dbReference type="PANTHER" id="PTHR30273:SF2">
    <property type="entry name" value="PROTEIN FECR"/>
    <property type="match status" value="1"/>
</dbReference>
<dbReference type="PANTHER" id="PTHR30273">
    <property type="entry name" value="PERIPLASMIC SIGNAL SENSOR AND SIGMA FACTOR ACTIVATOR FECR-RELATED"/>
    <property type="match status" value="1"/>
</dbReference>
<dbReference type="AlphaFoldDB" id="A0A502C1R0"/>
<dbReference type="EMBL" id="RCZK01000023">
    <property type="protein sequence ID" value="TPG06019.1"/>
    <property type="molecule type" value="Genomic_DNA"/>
</dbReference>
<evidence type="ECO:0000259" key="2">
    <source>
        <dbReference type="Pfam" id="PF16220"/>
    </source>
</evidence>
<protein>
    <submittedName>
        <fullName evidence="3">DUF4880 domain-containing protein</fullName>
    </submittedName>
</protein>
<feature type="domain" description="FecR protein" evidence="1">
    <location>
        <begin position="125"/>
        <end position="197"/>
    </location>
</feature>
<proteinExistence type="predicted"/>
<evidence type="ECO:0000313" key="4">
    <source>
        <dbReference type="Proteomes" id="UP000318413"/>
    </source>
</evidence>
<dbReference type="InterPro" id="IPR032623">
    <property type="entry name" value="FecR_N"/>
</dbReference>
<name>A0A502C1R0_9SPHN</name>
<dbReference type="Proteomes" id="UP000318413">
    <property type="component" value="Unassembled WGS sequence"/>
</dbReference>
<reference evidence="3 4" key="1">
    <citation type="journal article" date="2019" name="Environ. Microbiol.">
        <title>Species interactions and distinct microbial communities in high Arctic permafrost affected cryosols are associated with the CH4 and CO2 gas fluxes.</title>
        <authorList>
            <person name="Altshuler I."/>
            <person name="Hamel J."/>
            <person name="Turney S."/>
            <person name="Magnuson E."/>
            <person name="Levesque R."/>
            <person name="Greer C."/>
            <person name="Whyte L.G."/>
        </authorList>
    </citation>
    <scope>NUCLEOTIDE SEQUENCE [LARGE SCALE GENOMIC DNA]</scope>
    <source>
        <strain evidence="3 4">S5.1</strain>
    </source>
</reference>
<dbReference type="Pfam" id="PF04773">
    <property type="entry name" value="FecR"/>
    <property type="match status" value="1"/>
</dbReference>
<organism evidence="3 4">
    <name type="scientific">Sphingomonas oligophenolica</name>
    <dbReference type="NCBI Taxonomy" id="301154"/>
    <lineage>
        <taxon>Bacteria</taxon>
        <taxon>Pseudomonadati</taxon>
        <taxon>Pseudomonadota</taxon>
        <taxon>Alphaproteobacteria</taxon>
        <taxon>Sphingomonadales</taxon>
        <taxon>Sphingomonadaceae</taxon>
        <taxon>Sphingomonas</taxon>
    </lineage>
</organism>
<gene>
    <name evidence="3" type="ORF">EAH84_14995</name>
</gene>
<keyword evidence="4" id="KW-1185">Reference proteome</keyword>
<dbReference type="Gene3D" id="2.60.120.1440">
    <property type="match status" value="1"/>
</dbReference>
<accession>A0A502C1R0</accession>
<dbReference type="PIRSF" id="PIRSF018266">
    <property type="entry name" value="FecR"/>
    <property type="match status" value="1"/>
</dbReference>
<evidence type="ECO:0000313" key="3">
    <source>
        <dbReference type="EMBL" id="TPG06019.1"/>
    </source>
</evidence>
<feature type="domain" description="FecR N-terminal" evidence="2">
    <location>
        <begin position="9"/>
        <end position="46"/>
    </location>
</feature>
<evidence type="ECO:0000259" key="1">
    <source>
        <dbReference type="Pfam" id="PF04773"/>
    </source>
</evidence>
<dbReference type="Pfam" id="PF16220">
    <property type="entry name" value="DUF4880"/>
    <property type="match status" value="1"/>
</dbReference>
<dbReference type="InterPro" id="IPR006860">
    <property type="entry name" value="FecR"/>
</dbReference>
<comment type="caution">
    <text evidence="3">The sequence shown here is derived from an EMBL/GenBank/DDBJ whole genome shotgun (WGS) entry which is preliminary data.</text>
</comment>
<dbReference type="InterPro" id="IPR012373">
    <property type="entry name" value="Ferrdict_sens_TM"/>
</dbReference>